<evidence type="ECO:0000256" key="1">
    <source>
        <dbReference type="SAM" id="Phobius"/>
    </source>
</evidence>
<evidence type="ECO:0000313" key="3">
    <source>
        <dbReference type="EMBL" id="KAL3742116.1"/>
    </source>
</evidence>
<accession>A0ABD3KWW9</accession>
<dbReference type="PANTHER" id="PTHR31325">
    <property type="entry name" value="OS01G0798800 PROTEIN-RELATED"/>
    <property type="match status" value="1"/>
</dbReference>
<keyword evidence="4" id="KW-1185">Reference proteome</keyword>
<keyword evidence="1" id="KW-0812">Transmembrane</keyword>
<feature type="transmembrane region" description="Helical" evidence="1">
    <location>
        <begin position="73"/>
        <end position="92"/>
    </location>
</feature>
<dbReference type="Proteomes" id="UP001634007">
    <property type="component" value="Unassembled WGS sequence"/>
</dbReference>
<comment type="caution">
    <text evidence="3">The sequence shown here is derived from an EMBL/GenBank/DDBJ whole genome shotgun (WGS) entry which is preliminary data.</text>
</comment>
<feature type="transmembrane region" description="Helical" evidence="1">
    <location>
        <begin position="364"/>
        <end position="382"/>
    </location>
</feature>
<evidence type="ECO:0000313" key="4">
    <source>
        <dbReference type="Proteomes" id="UP001634007"/>
    </source>
</evidence>
<proteinExistence type="predicted"/>
<protein>
    <recommendedName>
        <fullName evidence="2">DUF4220 domain-containing protein</fullName>
    </recommendedName>
</protein>
<keyword evidence="1" id="KW-1133">Transmembrane helix</keyword>
<dbReference type="AlphaFoldDB" id="A0ABD3KWW9"/>
<gene>
    <name evidence="3" type="ORF">ACJRO7_017577</name>
</gene>
<name>A0ABD3KWW9_EUCGL</name>
<keyword evidence="1" id="KW-0472">Membrane</keyword>
<organism evidence="3 4">
    <name type="scientific">Eucalyptus globulus</name>
    <name type="common">Tasmanian blue gum</name>
    <dbReference type="NCBI Taxonomy" id="34317"/>
    <lineage>
        <taxon>Eukaryota</taxon>
        <taxon>Viridiplantae</taxon>
        <taxon>Streptophyta</taxon>
        <taxon>Embryophyta</taxon>
        <taxon>Tracheophyta</taxon>
        <taxon>Spermatophyta</taxon>
        <taxon>Magnoliopsida</taxon>
        <taxon>eudicotyledons</taxon>
        <taxon>Gunneridae</taxon>
        <taxon>Pentapetalae</taxon>
        <taxon>rosids</taxon>
        <taxon>malvids</taxon>
        <taxon>Myrtales</taxon>
        <taxon>Myrtaceae</taxon>
        <taxon>Myrtoideae</taxon>
        <taxon>Eucalypteae</taxon>
        <taxon>Eucalyptus</taxon>
    </lineage>
</organism>
<dbReference type="Pfam" id="PF04578">
    <property type="entry name" value="DUF594"/>
    <property type="match status" value="1"/>
</dbReference>
<dbReference type="EMBL" id="JBJKBG010000004">
    <property type="protein sequence ID" value="KAL3742116.1"/>
    <property type="molecule type" value="Genomic_DNA"/>
</dbReference>
<sequence>MRNLMETNLKTEMALATIRNCNITLGNFKSLKTPVGRLLQIEVIVMFTTFMFLLLITFSSWRRRRNEQKFGQFIYMVYNLSTFLLTYSLSLMHDFPSRNKLFPIWAMLLMITFGSTDSISAYSLDDNEQWKRNNWQLLTKSIWLVWLINLYFRDGSEVVVAAECLFIVLAAKFWERAWAVMVASRQSLERNAKVLADFMKEEHESGDVSHGEVDPVSMRGYKYLVWGDEGSLLSSATEKFLGFLSCVGIDVNHAQPQHYLGYNLITIEKVWNCGGVLLNSQGDPHNKLKDKCLSFALFKLLRLRYAGYSLPQKAYENAWKLIRDGLLSQVDGCERAFRVVEVELMFLFDFFYTKYSIIHQPGWWLIKLMELTGIAMGIWATTSLLKHHKRSNSICRLTTMPNGLSVDEFVTIVMIISFIIIELMQLYFMVFSEWAKVICICMYVNIKSWQGNAWIERIIGAICRVQLQKPWEQKLHQYSLLKSYSFKPPGLLNNRIMAAFIDQTRDGQKQSMPIELGKEVKQAVFDALMSFTHTKMKNVQASLERNNVRQLSWACRLEPSTQVIMVWHFATSFCEHQKQDRGSHKSTNFSVATKLSKYLAYLVAFAPSLLPGHALITEYLFNQAIIEARSFFKGCKTMEERVDKIKDSGSSAHEETIIKQGAALGNELVYNIDDNDKIWKILAEFWVELMLYVAPSKNAKAHAEHLARGGEFITHLWALLSHAEIERDHSSA</sequence>
<evidence type="ECO:0000259" key="2">
    <source>
        <dbReference type="Pfam" id="PF13968"/>
    </source>
</evidence>
<feature type="transmembrane region" description="Helical" evidence="1">
    <location>
        <begin position="409"/>
        <end position="428"/>
    </location>
</feature>
<reference evidence="3 4" key="1">
    <citation type="submission" date="2024-11" db="EMBL/GenBank/DDBJ databases">
        <title>Chromosome-level genome assembly of Eucalyptus globulus Labill. provides insights into its genome evolution.</title>
        <authorList>
            <person name="Li X."/>
        </authorList>
    </citation>
    <scope>NUCLEOTIDE SEQUENCE [LARGE SCALE GENOMIC DNA]</scope>
    <source>
        <strain evidence="3">CL2024</strain>
        <tissue evidence="3">Fresh tender leaves</tissue>
    </source>
</reference>
<dbReference type="InterPro" id="IPR025315">
    <property type="entry name" value="DUF4220"/>
</dbReference>
<dbReference type="Pfam" id="PF13968">
    <property type="entry name" value="DUF4220"/>
    <property type="match status" value="1"/>
</dbReference>
<feature type="domain" description="DUF4220" evidence="2">
    <location>
        <begin position="76"/>
        <end position="482"/>
    </location>
</feature>
<feature type="transmembrane region" description="Helical" evidence="1">
    <location>
        <begin position="104"/>
        <end position="123"/>
    </location>
</feature>
<feature type="transmembrane region" description="Helical" evidence="1">
    <location>
        <begin position="38"/>
        <end position="61"/>
    </location>
</feature>
<dbReference type="InterPro" id="IPR007658">
    <property type="entry name" value="DUF594"/>
</dbReference>